<keyword evidence="2 4" id="KW-0012">Acyltransferase</keyword>
<evidence type="ECO:0000313" key="4">
    <source>
        <dbReference type="EMBL" id="MCZ4282533.1"/>
    </source>
</evidence>
<dbReference type="InterPro" id="IPR050832">
    <property type="entry name" value="Bact_Acetyltransf"/>
</dbReference>
<dbReference type="PROSITE" id="PS51186">
    <property type="entry name" value="GNAT"/>
    <property type="match status" value="1"/>
</dbReference>
<organism evidence="4 5">
    <name type="scientific">Kiloniella laminariae</name>
    <dbReference type="NCBI Taxonomy" id="454162"/>
    <lineage>
        <taxon>Bacteria</taxon>
        <taxon>Pseudomonadati</taxon>
        <taxon>Pseudomonadota</taxon>
        <taxon>Alphaproteobacteria</taxon>
        <taxon>Rhodospirillales</taxon>
        <taxon>Kiloniellaceae</taxon>
        <taxon>Kiloniella</taxon>
    </lineage>
</organism>
<feature type="domain" description="N-acetyltransferase" evidence="3">
    <location>
        <begin position="4"/>
        <end position="146"/>
    </location>
</feature>
<dbReference type="PANTHER" id="PTHR43877">
    <property type="entry name" value="AMINOALKYLPHOSPHONATE N-ACETYLTRANSFERASE-RELATED-RELATED"/>
    <property type="match status" value="1"/>
</dbReference>
<comment type="caution">
    <text evidence="4">The sequence shown here is derived from an EMBL/GenBank/DDBJ whole genome shotgun (WGS) entry which is preliminary data.</text>
</comment>
<keyword evidence="5" id="KW-1185">Reference proteome</keyword>
<dbReference type="Pfam" id="PF00583">
    <property type="entry name" value="Acetyltransf_1"/>
    <property type="match status" value="1"/>
</dbReference>
<dbReference type="Proteomes" id="UP001069802">
    <property type="component" value="Unassembled WGS sequence"/>
</dbReference>
<protein>
    <submittedName>
        <fullName evidence="4">GNAT family N-acetyltransferase</fullName>
        <ecNumber evidence="4">2.3.1.-</ecNumber>
    </submittedName>
</protein>
<name>A0ABT4LN20_9PROT</name>
<keyword evidence="1 4" id="KW-0808">Transferase</keyword>
<reference evidence="4" key="1">
    <citation type="submission" date="2022-12" db="EMBL/GenBank/DDBJ databases">
        <title>Bacterial isolates from different developmental stages of Nematostella vectensis.</title>
        <authorList>
            <person name="Fraune S."/>
        </authorList>
    </citation>
    <scope>NUCLEOTIDE SEQUENCE</scope>
    <source>
        <strain evidence="4">G21630-S1</strain>
    </source>
</reference>
<dbReference type="EC" id="2.3.1.-" evidence="4"/>
<accession>A0ABT4LN20</accession>
<dbReference type="InterPro" id="IPR000182">
    <property type="entry name" value="GNAT_dom"/>
</dbReference>
<dbReference type="CDD" id="cd04301">
    <property type="entry name" value="NAT_SF"/>
    <property type="match status" value="1"/>
</dbReference>
<evidence type="ECO:0000256" key="1">
    <source>
        <dbReference type="ARBA" id="ARBA00022679"/>
    </source>
</evidence>
<evidence type="ECO:0000256" key="2">
    <source>
        <dbReference type="ARBA" id="ARBA00023315"/>
    </source>
</evidence>
<dbReference type="Gene3D" id="3.40.630.30">
    <property type="match status" value="1"/>
</dbReference>
<dbReference type="InterPro" id="IPR016181">
    <property type="entry name" value="Acyl_CoA_acyltransferase"/>
</dbReference>
<proteinExistence type="predicted"/>
<sequence>MSKTFIREMVSTDHPALLDLFRETPGITLREADSQEATKRYLQRNPGLNFVIEHDAGIVGCVMCGHDGRRGYLQHLIVKPEFRRQGLGEDLVNRCISSLKELGIDKTHIFVFKNNGLANRFWQSKGWSLREGVNLYSYTASGNENA</sequence>
<dbReference type="RefSeq" id="WP_269424677.1">
    <property type="nucleotide sequence ID" value="NZ_JAPWGY010000008.1"/>
</dbReference>
<dbReference type="GO" id="GO:0016746">
    <property type="term" value="F:acyltransferase activity"/>
    <property type="evidence" value="ECO:0007669"/>
    <property type="project" value="UniProtKB-KW"/>
</dbReference>
<evidence type="ECO:0000313" key="5">
    <source>
        <dbReference type="Proteomes" id="UP001069802"/>
    </source>
</evidence>
<evidence type="ECO:0000259" key="3">
    <source>
        <dbReference type="PROSITE" id="PS51186"/>
    </source>
</evidence>
<dbReference type="EMBL" id="JAPWGY010000008">
    <property type="protein sequence ID" value="MCZ4282533.1"/>
    <property type="molecule type" value="Genomic_DNA"/>
</dbReference>
<dbReference type="SUPFAM" id="SSF55729">
    <property type="entry name" value="Acyl-CoA N-acyltransferases (Nat)"/>
    <property type="match status" value="1"/>
</dbReference>
<gene>
    <name evidence="4" type="ORF">O4H49_17225</name>
</gene>